<dbReference type="AlphaFoldDB" id="A0A4Y2UMR3"/>
<reference evidence="1 2" key="1">
    <citation type="journal article" date="2019" name="Sci. Rep.">
        <title>Orb-weaving spider Araneus ventricosus genome elucidates the spidroin gene catalogue.</title>
        <authorList>
            <person name="Kono N."/>
            <person name="Nakamura H."/>
            <person name="Ohtoshi R."/>
            <person name="Moran D.A.P."/>
            <person name="Shinohara A."/>
            <person name="Yoshida Y."/>
            <person name="Fujiwara M."/>
            <person name="Mori M."/>
            <person name="Tomita M."/>
            <person name="Arakawa K."/>
        </authorList>
    </citation>
    <scope>NUCLEOTIDE SEQUENCE [LARGE SCALE GENOMIC DNA]</scope>
</reference>
<evidence type="ECO:0000313" key="1">
    <source>
        <dbReference type="EMBL" id="GBO14158.1"/>
    </source>
</evidence>
<keyword evidence="2" id="KW-1185">Reference proteome</keyword>
<dbReference type="EMBL" id="BGPR01038326">
    <property type="protein sequence ID" value="GBO14158.1"/>
    <property type="molecule type" value="Genomic_DNA"/>
</dbReference>
<organism evidence="1 2">
    <name type="scientific">Araneus ventricosus</name>
    <name type="common">Orbweaver spider</name>
    <name type="synonym">Epeira ventricosa</name>
    <dbReference type="NCBI Taxonomy" id="182803"/>
    <lineage>
        <taxon>Eukaryota</taxon>
        <taxon>Metazoa</taxon>
        <taxon>Ecdysozoa</taxon>
        <taxon>Arthropoda</taxon>
        <taxon>Chelicerata</taxon>
        <taxon>Arachnida</taxon>
        <taxon>Araneae</taxon>
        <taxon>Araneomorphae</taxon>
        <taxon>Entelegynae</taxon>
        <taxon>Araneoidea</taxon>
        <taxon>Araneidae</taxon>
        <taxon>Araneus</taxon>
    </lineage>
</organism>
<dbReference type="Proteomes" id="UP000499080">
    <property type="component" value="Unassembled WGS sequence"/>
</dbReference>
<sequence length="138" mass="15433">MEILEQWKEKIIVKVENLWNLEEKILSGGIPNNSNSNTSSGDSLVGPLARVVGTSKDLTRLGHRDEATFMENPLTRRGHDLGNSIRDETWHISSIPLGCSPINLKKCNVQSIRRKWPSNFEHNLYTSNSPQAISALIA</sequence>
<proteinExistence type="predicted"/>
<evidence type="ECO:0000313" key="2">
    <source>
        <dbReference type="Proteomes" id="UP000499080"/>
    </source>
</evidence>
<gene>
    <name evidence="1" type="ORF">AVEN_41256_1</name>
</gene>
<protein>
    <submittedName>
        <fullName evidence="1">Uncharacterized protein</fullName>
    </submittedName>
</protein>
<comment type="caution">
    <text evidence="1">The sequence shown here is derived from an EMBL/GenBank/DDBJ whole genome shotgun (WGS) entry which is preliminary data.</text>
</comment>
<accession>A0A4Y2UMR3</accession>
<name>A0A4Y2UMR3_ARAVE</name>